<evidence type="ECO:0000313" key="7">
    <source>
        <dbReference type="Proteomes" id="UP000316639"/>
    </source>
</evidence>
<dbReference type="GO" id="GO:0003700">
    <property type="term" value="F:DNA-binding transcription factor activity"/>
    <property type="evidence" value="ECO:0007669"/>
    <property type="project" value="TreeGrafter"/>
</dbReference>
<dbReference type="GO" id="GO:0000976">
    <property type="term" value="F:transcription cis-regulatory region binding"/>
    <property type="evidence" value="ECO:0007669"/>
    <property type="project" value="TreeGrafter"/>
</dbReference>
<dbReference type="RefSeq" id="WP_146359648.1">
    <property type="nucleotide sequence ID" value="NZ_VOBR01000039.1"/>
</dbReference>
<dbReference type="PROSITE" id="PS50977">
    <property type="entry name" value="HTH_TETR_2"/>
    <property type="match status" value="1"/>
</dbReference>
<dbReference type="InterPro" id="IPR050109">
    <property type="entry name" value="HTH-type_TetR-like_transc_reg"/>
</dbReference>
<keyword evidence="2 4" id="KW-0238">DNA-binding</keyword>
<dbReference type="PANTHER" id="PTHR30055">
    <property type="entry name" value="HTH-TYPE TRANSCRIPTIONAL REGULATOR RUTR"/>
    <property type="match status" value="1"/>
</dbReference>
<dbReference type="InterPro" id="IPR001647">
    <property type="entry name" value="HTH_TetR"/>
</dbReference>
<dbReference type="Gene3D" id="1.10.357.10">
    <property type="entry name" value="Tetracycline Repressor, domain 2"/>
    <property type="match status" value="1"/>
</dbReference>
<feature type="DNA-binding region" description="H-T-H motif" evidence="4">
    <location>
        <begin position="27"/>
        <end position="46"/>
    </location>
</feature>
<dbReference type="PRINTS" id="PR00455">
    <property type="entry name" value="HTHTETR"/>
</dbReference>
<evidence type="ECO:0000313" key="6">
    <source>
        <dbReference type="EMBL" id="TWP45761.1"/>
    </source>
</evidence>
<keyword evidence="7" id="KW-1185">Reference proteome</keyword>
<dbReference type="SUPFAM" id="SSF48498">
    <property type="entry name" value="Tetracyclin repressor-like, C-terminal domain"/>
    <property type="match status" value="1"/>
</dbReference>
<evidence type="ECO:0000256" key="1">
    <source>
        <dbReference type="ARBA" id="ARBA00023015"/>
    </source>
</evidence>
<dbReference type="AlphaFoldDB" id="A0A563EHP9"/>
<sequence length="239" mass="26015">MTMADTRERLVRAAADLLVEGGRDALSTRAVSAAAGVQAPTLYRLFGDKDGLLDAVATYGFASYLANKHSLGESDDPVDDLRRGWDLHVEFGLSRPAFYLLMYGEPRVREARQEADAMLRRIVERVAAAGRLRVTVERGAQLVHATGMGVILSLIATPPEQRDLELITAAREHVLQTITTDAPDDTVSDIPSRAVALRAALNENPTDALTPAEHGLLAEWLDRIARRAGRGITRRPTGL</sequence>
<dbReference type="InterPro" id="IPR009057">
    <property type="entry name" value="Homeodomain-like_sf"/>
</dbReference>
<keyword evidence="1" id="KW-0805">Transcription regulation</keyword>
<gene>
    <name evidence="6" type="ORF">FKR81_38700</name>
</gene>
<proteinExistence type="predicted"/>
<dbReference type="Proteomes" id="UP000316639">
    <property type="component" value="Unassembled WGS sequence"/>
</dbReference>
<accession>A0A563EHP9</accession>
<dbReference type="OrthoDB" id="3784817at2"/>
<dbReference type="PANTHER" id="PTHR30055:SF234">
    <property type="entry name" value="HTH-TYPE TRANSCRIPTIONAL REGULATOR BETI"/>
    <property type="match status" value="1"/>
</dbReference>
<evidence type="ECO:0000256" key="3">
    <source>
        <dbReference type="ARBA" id="ARBA00023163"/>
    </source>
</evidence>
<dbReference type="SUPFAM" id="SSF46689">
    <property type="entry name" value="Homeodomain-like"/>
    <property type="match status" value="1"/>
</dbReference>
<reference evidence="6 7" key="1">
    <citation type="submission" date="2019-07" db="EMBL/GenBank/DDBJ databases">
        <title>Lentzea xizangensis sp. nov., isolated from Qinghai-Tibetan Plateau Soils.</title>
        <authorList>
            <person name="Huang J."/>
        </authorList>
    </citation>
    <scope>NUCLEOTIDE SEQUENCE [LARGE SCALE GENOMIC DNA]</scope>
    <source>
        <strain evidence="6 7">FXJ1.1311</strain>
    </source>
</reference>
<evidence type="ECO:0000259" key="5">
    <source>
        <dbReference type="PROSITE" id="PS50977"/>
    </source>
</evidence>
<feature type="domain" description="HTH tetR-type" evidence="5">
    <location>
        <begin position="4"/>
        <end position="64"/>
    </location>
</feature>
<name>A0A563EHP9_9PSEU</name>
<comment type="caution">
    <text evidence="6">The sequence shown here is derived from an EMBL/GenBank/DDBJ whole genome shotgun (WGS) entry which is preliminary data.</text>
</comment>
<dbReference type="EMBL" id="VOBR01000039">
    <property type="protein sequence ID" value="TWP45761.1"/>
    <property type="molecule type" value="Genomic_DNA"/>
</dbReference>
<organism evidence="6 7">
    <name type="scientific">Lentzea tibetensis</name>
    <dbReference type="NCBI Taxonomy" id="2591470"/>
    <lineage>
        <taxon>Bacteria</taxon>
        <taxon>Bacillati</taxon>
        <taxon>Actinomycetota</taxon>
        <taxon>Actinomycetes</taxon>
        <taxon>Pseudonocardiales</taxon>
        <taxon>Pseudonocardiaceae</taxon>
        <taxon>Lentzea</taxon>
    </lineage>
</organism>
<evidence type="ECO:0000256" key="2">
    <source>
        <dbReference type="ARBA" id="ARBA00023125"/>
    </source>
</evidence>
<keyword evidence="3" id="KW-0804">Transcription</keyword>
<protein>
    <submittedName>
        <fullName evidence="6">TetR/AcrR family transcriptional regulator</fullName>
    </submittedName>
</protein>
<evidence type="ECO:0000256" key="4">
    <source>
        <dbReference type="PROSITE-ProRule" id="PRU00335"/>
    </source>
</evidence>
<dbReference type="InterPro" id="IPR036271">
    <property type="entry name" value="Tet_transcr_reg_TetR-rel_C_sf"/>
</dbReference>
<dbReference type="Pfam" id="PF00440">
    <property type="entry name" value="TetR_N"/>
    <property type="match status" value="1"/>
</dbReference>